<evidence type="ECO:0000256" key="3">
    <source>
        <dbReference type="ARBA" id="ARBA00022527"/>
    </source>
</evidence>
<evidence type="ECO:0000256" key="2">
    <source>
        <dbReference type="ARBA" id="ARBA00022148"/>
    </source>
</evidence>
<dbReference type="EMBL" id="CAXLJL010001033">
    <property type="protein sequence ID" value="CAL5142375.1"/>
    <property type="molecule type" value="Genomic_DNA"/>
</dbReference>
<dbReference type="PANTHER" id="PTHR24356:SF1">
    <property type="entry name" value="SERINE_THREONINE-PROTEIN KINASE GREATWALL"/>
    <property type="match status" value="1"/>
</dbReference>
<dbReference type="GO" id="GO:0035556">
    <property type="term" value="P:intracellular signal transduction"/>
    <property type="evidence" value="ECO:0007669"/>
    <property type="project" value="TreeGrafter"/>
</dbReference>
<protein>
    <recommendedName>
        <fullName evidence="2">Serine/threonine-protein kinase greatwall</fullName>
        <ecNumber evidence="1">2.7.11.1</ecNumber>
    </recommendedName>
    <alternativeName>
        <fullName evidence="8">Microtubule-associated serine/threonine-protein kinase-like</fullName>
    </alternativeName>
</protein>
<keyword evidence="5" id="KW-0547">Nucleotide-binding</keyword>
<proteinExistence type="predicted"/>
<dbReference type="InterPro" id="IPR008271">
    <property type="entry name" value="Ser/Thr_kinase_AS"/>
</dbReference>
<dbReference type="InterPro" id="IPR050236">
    <property type="entry name" value="Ser_Thr_kinase_AGC"/>
</dbReference>
<dbReference type="GO" id="GO:0005524">
    <property type="term" value="F:ATP binding"/>
    <property type="evidence" value="ECO:0007669"/>
    <property type="project" value="UniProtKB-KW"/>
</dbReference>
<dbReference type="AlphaFoldDB" id="A0AAV2TYX7"/>
<feature type="region of interest" description="Disordered" evidence="11">
    <location>
        <begin position="1053"/>
        <end position="1073"/>
    </location>
</feature>
<organism evidence="13 14">
    <name type="scientific">Calicophoron daubneyi</name>
    <name type="common">Rumen fluke</name>
    <name type="synonym">Paramphistomum daubneyi</name>
    <dbReference type="NCBI Taxonomy" id="300641"/>
    <lineage>
        <taxon>Eukaryota</taxon>
        <taxon>Metazoa</taxon>
        <taxon>Spiralia</taxon>
        <taxon>Lophotrochozoa</taxon>
        <taxon>Platyhelminthes</taxon>
        <taxon>Trematoda</taxon>
        <taxon>Digenea</taxon>
        <taxon>Plagiorchiida</taxon>
        <taxon>Pronocephalata</taxon>
        <taxon>Paramphistomoidea</taxon>
        <taxon>Paramphistomidae</taxon>
        <taxon>Calicophoron</taxon>
    </lineage>
</organism>
<comment type="caution">
    <text evidence="13">The sequence shown here is derived from an EMBL/GenBank/DDBJ whole genome shotgun (WGS) entry which is preliminary data.</text>
</comment>
<evidence type="ECO:0000256" key="4">
    <source>
        <dbReference type="ARBA" id="ARBA00022679"/>
    </source>
</evidence>
<accession>A0AAV2TYX7</accession>
<comment type="catalytic activity">
    <reaction evidence="9">
        <text>L-threonyl-[protein] + ATP = O-phospho-L-threonyl-[protein] + ADP + H(+)</text>
        <dbReference type="Rhea" id="RHEA:46608"/>
        <dbReference type="Rhea" id="RHEA-COMP:11060"/>
        <dbReference type="Rhea" id="RHEA-COMP:11605"/>
        <dbReference type="ChEBI" id="CHEBI:15378"/>
        <dbReference type="ChEBI" id="CHEBI:30013"/>
        <dbReference type="ChEBI" id="CHEBI:30616"/>
        <dbReference type="ChEBI" id="CHEBI:61977"/>
        <dbReference type="ChEBI" id="CHEBI:456216"/>
        <dbReference type="EC" id="2.7.11.1"/>
    </reaction>
</comment>
<keyword evidence="4" id="KW-0808">Transferase</keyword>
<dbReference type="PROSITE" id="PS50011">
    <property type="entry name" value="PROTEIN_KINASE_DOM"/>
    <property type="match status" value="1"/>
</dbReference>
<evidence type="ECO:0000256" key="1">
    <source>
        <dbReference type="ARBA" id="ARBA00012513"/>
    </source>
</evidence>
<dbReference type="Gene3D" id="1.10.510.10">
    <property type="entry name" value="Transferase(Phosphotransferase) domain 1"/>
    <property type="match status" value="1"/>
</dbReference>
<gene>
    <name evidence="13" type="ORF">CDAUBV1_LOCUS17607</name>
</gene>
<feature type="region of interest" description="Disordered" evidence="11">
    <location>
        <begin position="665"/>
        <end position="688"/>
    </location>
</feature>
<keyword evidence="6" id="KW-0418">Kinase</keyword>
<feature type="region of interest" description="Disordered" evidence="11">
    <location>
        <begin position="515"/>
        <end position="625"/>
    </location>
</feature>
<evidence type="ECO:0000313" key="14">
    <source>
        <dbReference type="Proteomes" id="UP001497525"/>
    </source>
</evidence>
<feature type="region of interest" description="Disordered" evidence="11">
    <location>
        <begin position="1100"/>
        <end position="1125"/>
    </location>
</feature>
<dbReference type="SMART" id="SM00220">
    <property type="entry name" value="S_TKc"/>
    <property type="match status" value="1"/>
</dbReference>
<dbReference type="GO" id="GO:0004674">
    <property type="term" value="F:protein serine/threonine kinase activity"/>
    <property type="evidence" value="ECO:0007669"/>
    <property type="project" value="UniProtKB-KW"/>
</dbReference>
<dbReference type="InterPro" id="IPR000719">
    <property type="entry name" value="Prot_kinase_dom"/>
</dbReference>
<dbReference type="Proteomes" id="UP001497525">
    <property type="component" value="Unassembled WGS sequence"/>
</dbReference>
<dbReference type="InterPro" id="IPR011009">
    <property type="entry name" value="Kinase-like_dom_sf"/>
</dbReference>
<evidence type="ECO:0000256" key="7">
    <source>
        <dbReference type="ARBA" id="ARBA00022840"/>
    </source>
</evidence>
<dbReference type="EC" id="2.7.11.1" evidence="1"/>
<evidence type="ECO:0000313" key="13">
    <source>
        <dbReference type="EMBL" id="CAL5142375.1"/>
    </source>
</evidence>
<feature type="compositionally biased region" description="Basic and acidic residues" evidence="11">
    <location>
        <begin position="524"/>
        <end position="538"/>
    </location>
</feature>
<evidence type="ECO:0000256" key="8">
    <source>
        <dbReference type="ARBA" id="ARBA00033099"/>
    </source>
</evidence>
<evidence type="ECO:0000256" key="5">
    <source>
        <dbReference type="ARBA" id="ARBA00022741"/>
    </source>
</evidence>
<evidence type="ECO:0000256" key="10">
    <source>
        <dbReference type="ARBA" id="ARBA00048679"/>
    </source>
</evidence>
<dbReference type="Pfam" id="PF00069">
    <property type="entry name" value="Pkinase"/>
    <property type="match status" value="1"/>
</dbReference>
<dbReference type="PROSITE" id="PS00108">
    <property type="entry name" value="PROTEIN_KINASE_ST"/>
    <property type="match status" value="1"/>
</dbReference>
<keyword evidence="3" id="KW-0723">Serine/threonine-protein kinase</keyword>
<evidence type="ECO:0000256" key="11">
    <source>
        <dbReference type="SAM" id="MobiDB-lite"/>
    </source>
</evidence>
<evidence type="ECO:0000259" key="12">
    <source>
        <dbReference type="PROSITE" id="PS50011"/>
    </source>
</evidence>
<evidence type="ECO:0000256" key="6">
    <source>
        <dbReference type="ARBA" id="ARBA00022777"/>
    </source>
</evidence>
<feature type="compositionally biased region" description="Polar residues" evidence="11">
    <location>
        <begin position="996"/>
        <end position="1011"/>
    </location>
</feature>
<evidence type="ECO:0000256" key="9">
    <source>
        <dbReference type="ARBA" id="ARBA00047899"/>
    </source>
</evidence>
<feature type="domain" description="Protein kinase" evidence="12">
    <location>
        <begin position="698"/>
        <end position="976"/>
    </location>
</feature>
<sequence>MKWPARGLEARLKASLRKLFKTRLLQRRKSRSTLTALPNTRSCDDHCTQCTSLMLNNQWGDSVVSPAGSVGDQDSSTRAPDNEQAILYVLCTNTPGHRLTGPQIIRRPMRKERSRSDASVNTESNLAYNHQDAFSQAEFGDLHVHGSSCDYNTDVKLSNSRPAMISVATDPMDFENLESSRSIPETQTFQNETKSLRAPSVESYKRHISPASYHSYDPILNDRLKTYQRRAKVQEKVIFFDGDAQRYPKKTMKSSTVSLDHAARNSYPEINWYYDSCIPQSRNIGEANAGLHFNGQIIGAREGRGSPVKSPTTSLPRSSWFLSSNFLQREFVPCRETKYQTHRSEFRRTISDLCTDSKVNWASQSTKGNKLTKECGDEFLMSNIKAPESASISLKLKNSVTNLDCPVPCTVAAVQEPVTSLGVANFQADRLYTRNSSDLVLSCVPARGQSVASQFLFDNTDSLSESVGDHQQIGGHIHRHSKSGKRPGLAKNRITIQKDSRPVSVHLPVRRASVELQSRQSEMSCEHCISEKDTDFRPTESSSPMQKRPVNVNAKPDEVYQPEKPADITSPSSPKIKSTLSEHKLNTSKKSPPKSPTPAKRTSRIGGALPASRDLHQCPTGRHPEVNPEKPCICIMVKRMVLAQSKPVLYTWHYKAGKNLSSQRSLHADAQAEGETKSHTPVASAPRSVVPSLPNFQLARPTRMVRGGQGTVAWVTNATTGHFYALKFKQRDSRSESTWEIERREAKLLRYARHEFIVKLYHIYETDDTLFMALEWLDGGCLWNHIARLGTIPECYALYYASCILTALRYLHSRCIVYRDMKAENVVLDQRGRPKLIDFGMAKRFRRRDLSKDSHESIVDDSVNDSEDYDQPPTRYYFAAYLAPEIYDNDETPGQLIDSWGLGYILVEMLLGYGIFLPMPWEKEPGQHLTNHWQLNLPSDATTRISLVCDDFLHKMLRRRPEDRLTLEGAVKHPLFARVPWDNLANLRGPDLSKCTPRSTSANQGPSSIGGSSRRWVTRHETHVPDMAFVREFIGTLTNPNVIYATQPLGFTTRRNRNQRNQATKGGGSHTDTEKYHFVNHLPKTHNINVGGAVEIRNAQGAESETKKDLHKNNRITRRSGASAT</sequence>
<feature type="region of interest" description="Disordered" evidence="11">
    <location>
        <begin position="992"/>
        <end position="1014"/>
    </location>
</feature>
<name>A0AAV2TYX7_CALDB</name>
<dbReference type="PANTHER" id="PTHR24356">
    <property type="entry name" value="SERINE/THREONINE-PROTEIN KINASE"/>
    <property type="match status" value="1"/>
</dbReference>
<keyword evidence="7" id="KW-0067">ATP-binding</keyword>
<reference evidence="13" key="1">
    <citation type="submission" date="2024-06" db="EMBL/GenBank/DDBJ databases">
        <authorList>
            <person name="Liu X."/>
            <person name="Lenzi L."/>
            <person name="Haldenby T S."/>
            <person name="Uol C."/>
        </authorList>
    </citation>
    <scope>NUCLEOTIDE SEQUENCE</scope>
</reference>
<feature type="region of interest" description="Disordered" evidence="11">
    <location>
        <begin position="474"/>
        <end position="502"/>
    </location>
</feature>
<dbReference type="SUPFAM" id="SSF56112">
    <property type="entry name" value="Protein kinase-like (PK-like)"/>
    <property type="match status" value="1"/>
</dbReference>
<comment type="catalytic activity">
    <reaction evidence="10">
        <text>L-seryl-[protein] + ATP = O-phospho-L-seryl-[protein] + ADP + H(+)</text>
        <dbReference type="Rhea" id="RHEA:17989"/>
        <dbReference type="Rhea" id="RHEA-COMP:9863"/>
        <dbReference type="Rhea" id="RHEA-COMP:11604"/>
        <dbReference type="ChEBI" id="CHEBI:15378"/>
        <dbReference type="ChEBI" id="CHEBI:29999"/>
        <dbReference type="ChEBI" id="CHEBI:30616"/>
        <dbReference type="ChEBI" id="CHEBI:83421"/>
        <dbReference type="ChEBI" id="CHEBI:456216"/>
        <dbReference type="EC" id="2.7.11.1"/>
    </reaction>
</comment>
<feature type="compositionally biased region" description="Basic residues" evidence="11">
    <location>
        <begin position="476"/>
        <end position="485"/>
    </location>
</feature>
<feature type="compositionally biased region" description="Polar residues" evidence="11">
    <location>
        <begin position="569"/>
        <end position="579"/>
    </location>
</feature>